<feature type="region of interest" description="Disordered" evidence="1">
    <location>
        <begin position="217"/>
        <end position="268"/>
    </location>
</feature>
<dbReference type="OrthoDB" id="270360at2759"/>
<dbReference type="InterPro" id="IPR036869">
    <property type="entry name" value="J_dom_sf"/>
</dbReference>
<dbReference type="EMBL" id="LJSK01000267">
    <property type="protein sequence ID" value="KPI84349.1"/>
    <property type="molecule type" value="Genomic_DNA"/>
</dbReference>
<dbReference type="Proteomes" id="UP000038009">
    <property type="component" value="Unassembled WGS sequence"/>
</dbReference>
<feature type="compositionally biased region" description="Basic and acidic residues" evidence="1">
    <location>
        <begin position="252"/>
        <end position="262"/>
    </location>
</feature>
<sequence>MRCARVLWSSALSRVPEATSVVKDYQKIYAERKDLAEREAKKKEYEQYPLRYQILECRPGLPLALTKLKYLLACRRTHPEAGGDAESFLRVSLAYQDVMKDYGVETVDNKIVNLGNFQTDDHEAQNYLEARTSITSYVPISTLEDHIKQIEEIQARLGDELSEKLAANSDEAMWLLEDIEDVMEHTGLKTVKVNVLEDGKVRVSDVQALTDGTEMPLFLTDEKGRASATAESPSPGAAEEAKDDSGENSSDALRDTPSDSAKDGAPSSEKALYEAVVSKDDIWVLNAKNSLRDWPDVAGLAARTATEVMNNTEEVKRIKLESSVLYVFLMSLMVLAYVYIEGAMRAKRQASSRPQTMEHVTSDTMLPWWGNDAEYESQVKRIFVEEWRKARASSRRAQTFQDGVARESLDEDAKKKMDLQIFTVTAEKLRAMRDNAEKHPGR</sequence>
<reference evidence="3 4" key="1">
    <citation type="journal article" date="2015" name="PLoS Pathog.">
        <title>Leptomonas seymouri: Adaptations to the Dixenous Life Cycle Analyzed by Genome Sequencing, Transcriptome Profiling and Co-infection with Leishmania donovani.</title>
        <authorList>
            <person name="Kraeva N."/>
            <person name="Butenko A."/>
            <person name="Hlavacova J."/>
            <person name="Kostygov A."/>
            <person name="Myskova J."/>
            <person name="Grybchuk D."/>
            <person name="Lestinova T."/>
            <person name="Votypka J."/>
            <person name="Volf P."/>
            <person name="Opperdoes F."/>
            <person name="Flegontov P."/>
            <person name="Lukes J."/>
            <person name="Yurchenko V."/>
        </authorList>
    </citation>
    <scope>NUCLEOTIDE SEQUENCE [LARGE SCALE GENOMIC DNA]</scope>
    <source>
        <strain evidence="3 4">ATCC 30220</strain>
    </source>
</reference>
<keyword evidence="2" id="KW-0812">Transmembrane</keyword>
<evidence type="ECO:0000313" key="3">
    <source>
        <dbReference type="EMBL" id="KPI84349.1"/>
    </source>
</evidence>
<proteinExistence type="predicted"/>
<evidence type="ECO:0000313" key="4">
    <source>
        <dbReference type="Proteomes" id="UP000038009"/>
    </source>
</evidence>
<name>A0A0N0P3N9_LEPSE</name>
<protein>
    <recommendedName>
        <fullName evidence="5">J domain-containing protein</fullName>
    </recommendedName>
</protein>
<keyword evidence="2" id="KW-1133">Transmembrane helix</keyword>
<evidence type="ECO:0000256" key="1">
    <source>
        <dbReference type="SAM" id="MobiDB-lite"/>
    </source>
</evidence>
<dbReference type="OMA" id="MWLLEDI"/>
<keyword evidence="2" id="KW-0472">Membrane</keyword>
<feature type="transmembrane region" description="Helical" evidence="2">
    <location>
        <begin position="323"/>
        <end position="340"/>
    </location>
</feature>
<comment type="caution">
    <text evidence="3">The sequence shown here is derived from an EMBL/GenBank/DDBJ whole genome shotgun (WGS) entry which is preliminary data.</text>
</comment>
<evidence type="ECO:0008006" key="5">
    <source>
        <dbReference type="Google" id="ProtNLM"/>
    </source>
</evidence>
<evidence type="ECO:0000256" key="2">
    <source>
        <dbReference type="SAM" id="Phobius"/>
    </source>
</evidence>
<feature type="compositionally biased region" description="Low complexity" evidence="1">
    <location>
        <begin position="226"/>
        <end position="238"/>
    </location>
</feature>
<keyword evidence="4" id="KW-1185">Reference proteome</keyword>
<dbReference type="AlphaFoldDB" id="A0A0N0P3N9"/>
<gene>
    <name evidence="3" type="ORF">ABL78_6604</name>
</gene>
<dbReference type="VEuPathDB" id="TriTrypDB:Lsey_0267_0130"/>
<accession>A0A0N0P3N9</accession>
<organism evidence="3 4">
    <name type="scientific">Leptomonas seymouri</name>
    <dbReference type="NCBI Taxonomy" id="5684"/>
    <lineage>
        <taxon>Eukaryota</taxon>
        <taxon>Discoba</taxon>
        <taxon>Euglenozoa</taxon>
        <taxon>Kinetoplastea</taxon>
        <taxon>Metakinetoplastina</taxon>
        <taxon>Trypanosomatida</taxon>
        <taxon>Trypanosomatidae</taxon>
        <taxon>Leishmaniinae</taxon>
        <taxon>Leptomonas</taxon>
    </lineage>
</organism>
<dbReference type="SUPFAM" id="SSF46565">
    <property type="entry name" value="Chaperone J-domain"/>
    <property type="match status" value="1"/>
</dbReference>